<gene>
    <name evidence="9" type="ORF">ASTO00021_LOCUS14032</name>
</gene>
<organism evidence="9">
    <name type="scientific">Aplanochytrium stocchinoi</name>
    <dbReference type="NCBI Taxonomy" id="215587"/>
    <lineage>
        <taxon>Eukaryota</taxon>
        <taxon>Sar</taxon>
        <taxon>Stramenopiles</taxon>
        <taxon>Bigyra</taxon>
        <taxon>Labyrinthulomycetes</taxon>
        <taxon>Thraustochytrida</taxon>
        <taxon>Thraustochytriidae</taxon>
        <taxon>Aplanochytrium</taxon>
    </lineage>
</organism>
<evidence type="ECO:0000256" key="2">
    <source>
        <dbReference type="ARBA" id="ARBA00011881"/>
    </source>
</evidence>
<dbReference type="InterPro" id="IPR016161">
    <property type="entry name" value="Ald_DH/histidinol_DH"/>
</dbReference>
<feature type="domain" description="Aldehyde dehydrogenase" evidence="8">
    <location>
        <begin position="64"/>
        <end position="525"/>
    </location>
</feature>
<dbReference type="AlphaFoldDB" id="A0A7S3PM75"/>
<dbReference type="Gene3D" id="3.40.309.10">
    <property type="entry name" value="Aldehyde Dehydrogenase, Chain A, domain 2"/>
    <property type="match status" value="1"/>
</dbReference>
<dbReference type="InterPro" id="IPR029510">
    <property type="entry name" value="Ald_DH_CS_GLU"/>
</dbReference>
<evidence type="ECO:0000256" key="6">
    <source>
        <dbReference type="PROSITE-ProRule" id="PRU10007"/>
    </source>
</evidence>
<evidence type="ECO:0000256" key="1">
    <source>
        <dbReference type="ARBA" id="ARBA00009986"/>
    </source>
</evidence>
<dbReference type="GO" id="GO:0004029">
    <property type="term" value="F:aldehyde dehydrogenase (NAD+) activity"/>
    <property type="evidence" value="ECO:0007669"/>
    <property type="project" value="UniProtKB-EC"/>
</dbReference>
<evidence type="ECO:0000256" key="5">
    <source>
        <dbReference type="ARBA" id="ARBA00024226"/>
    </source>
</evidence>
<dbReference type="SUPFAM" id="SSF53720">
    <property type="entry name" value="ALDH-like"/>
    <property type="match status" value="1"/>
</dbReference>
<evidence type="ECO:0000256" key="4">
    <source>
        <dbReference type="ARBA" id="ARBA00023027"/>
    </source>
</evidence>
<reference evidence="9" key="1">
    <citation type="submission" date="2021-01" db="EMBL/GenBank/DDBJ databases">
        <authorList>
            <person name="Corre E."/>
            <person name="Pelletier E."/>
            <person name="Niang G."/>
            <person name="Scheremetjew M."/>
            <person name="Finn R."/>
            <person name="Kale V."/>
            <person name="Holt S."/>
            <person name="Cochrane G."/>
            <person name="Meng A."/>
            <person name="Brown T."/>
            <person name="Cohen L."/>
        </authorList>
    </citation>
    <scope>NUCLEOTIDE SEQUENCE</scope>
    <source>
        <strain evidence="9">GSBS06</strain>
    </source>
</reference>
<dbReference type="InterPro" id="IPR015590">
    <property type="entry name" value="Aldehyde_DH_dom"/>
</dbReference>
<evidence type="ECO:0000256" key="7">
    <source>
        <dbReference type="RuleBase" id="RU003345"/>
    </source>
</evidence>
<dbReference type="PANTHER" id="PTHR43521:SF1">
    <property type="entry name" value="ALPHA-AMINOADIPIC SEMIALDEHYDE DEHYDROGENASE"/>
    <property type="match status" value="1"/>
</dbReference>
<dbReference type="InterPro" id="IPR016162">
    <property type="entry name" value="Ald_DH_N"/>
</dbReference>
<name>A0A7S3PM75_9STRA</name>
<feature type="active site" evidence="6">
    <location>
        <position position="296"/>
    </location>
</feature>
<dbReference type="PROSITE" id="PS00687">
    <property type="entry name" value="ALDEHYDE_DEHYDR_GLU"/>
    <property type="match status" value="1"/>
</dbReference>
<dbReference type="FunFam" id="3.40.309.10:FF:000018">
    <property type="entry name" value="Alpha-aminoadipic semialdehyde dehydrogenase"/>
    <property type="match status" value="1"/>
</dbReference>
<dbReference type="EMBL" id="HBIN01018397">
    <property type="protein sequence ID" value="CAE0443976.1"/>
    <property type="molecule type" value="Transcribed_RNA"/>
</dbReference>
<dbReference type="InterPro" id="IPR016163">
    <property type="entry name" value="Ald_DH_C"/>
</dbReference>
<keyword evidence="3 7" id="KW-0560">Oxidoreductase</keyword>
<dbReference type="EC" id="1.2.1.3" evidence="5"/>
<evidence type="ECO:0000259" key="8">
    <source>
        <dbReference type="Pfam" id="PF00171"/>
    </source>
</evidence>
<keyword evidence="4" id="KW-0520">NAD</keyword>
<accession>A0A7S3PM75</accession>
<dbReference type="CDD" id="cd07130">
    <property type="entry name" value="ALDH_F7_AASADH"/>
    <property type="match status" value="1"/>
</dbReference>
<sequence>MLRMCFVPGVSVWKHGNVSVSKQLTRQFSSVDEASVLRELGLESSSSQPLSGVFDGEKWEANGSVYTCVNPSTGNPLGYVQFGNKNDYERCISNIYKAKKEWASTPAPKRGDIVRQIGNVLREKQDALGGLLSLEMGKILPEGVGEVQEFIDMCDLAAGMSRQIPGQVLPSERTEHVLLETWSPLGVTGIITAFNFPNAVAGWNSSVSLICGNTQILKGAESASLTSIAVQNVFNQVFQQNNLSSIASLCQGTGPEVGELLLNDSRVDLVSFTGSTAVGRRVQQVVGNRFGRSLLELGGNNAVVVTGNCDLEMALRSVLFAAVGTCGQRCTSLRRLLLHSSIHDEFLQKLKPSYEKVKIGNPAEDGTLVGPLHTKKQLEQYEDVIQRVKAQGGEIIYGGSKVDPSTLPEELRGGNFVLPTIVSIDANAEIVQEENFVPVMYVLKFDTLDEAIEINNSVDQGLSSALFSRDMRDVFRWIGPNGSDTGIINVNTSCSGAEIGGAFGGNKHTGGGRESGSDAWKQYMRRGTCTINFGNNLPLAQGIDFS</sequence>
<proteinExistence type="inferred from homology"/>
<comment type="similarity">
    <text evidence="1 7">Belongs to the aldehyde dehydrogenase family.</text>
</comment>
<dbReference type="Gene3D" id="3.40.605.10">
    <property type="entry name" value="Aldehyde Dehydrogenase, Chain A, domain 1"/>
    <property type="match status" value="1"/>
</dbReference>
<protein>
    <recommendedName>
        <fullName evidence="5">aldehyde dehydrogenase (NAD(+))</fullName>
        <ecNumber evidence="5">1.2.1.3</ecNumber>
    </recommendedName>
</protein>
<dbReference type="InterPro" id="IPR044638">
    <property type="entry name" value="ALDH7A1-like"/>
</dbReference>
<dbReference type="Pfam" id="PF00171">
    <property type="entry name" value="Aldedh"/>
    <property type="match status" value="1"/>
</dbReference>
<evidence type="ECO:0000256" key="3">
    <source>
        <dbReference type="ARBA" id="ARBA00023002"/>
    </source>
</evidence>
<evidence type="ECO:0000313" key="9">
    <source>
        <dbReference type="EMBL" id="CAE0443976.1"/>
    </source>
</evidence>
<dbReference type="PANTHER" id="PTHR43521">
    <property type="entry name" value="ALPHA-AMINOADIPIC SEMIALDEHYDE DEHYDROGENASE"/>
    <property type="match status" value="1"/>
</dbReference>
<comment type="subunit">
    <text evidence="2">Homotetramer.</text>
</comment>